<dbReference type="EMBL" id="CABFNS010000785">
    <property type="protein sequence ID" value="VUC28424.1"/>
    <property type="molecule type" value="Genomic_DNA"/>
</dbReference>
<name>A0ABY6UBF3_BIOOC</name>
<dbReference type="InterPro" id="IPR036259">
    <property type="entry name" value="MFS_trans_sf"/>
</dbReference>
<evidence type="ECO:0000256" key="4">
    <source>
        <dbReference type="ARBA" id="ARBA00022989"/>
    </source>
</evidence>
<dbReference type="Proteomes" id="UP000766486">
    <property type="component" value="Unassembled WGS sequence"/>
</dbReference>
<dbReference type="PANTHER" id="PTHR43791:SF15">
    <property type="entry name" value="TRANSPORTER SEO1-RELATED"/>
    <property type="match status" value="1"/>
</dbReference>
<keyword evidence="4 7" id="KW-1133">Transmembrane helix</keyword>
<dbReference type="InterPro" id="IPR011701">
    <property type="entry name" value="MFS"/>
</dbReference>
<feature type="region of interest" description="Disordered" evidence="6">
    <location>
        <begin position="1"/>
        <end position="36"/>
    </location>
</feature>
<dbReference type="Gene3D" id="1.20.1250.20">
    <property type="entry name" value="MFS general substrate transporter like domains"/>
    <property type="match status" value="1"/>
</dbReference>
<feature type="region of interest" description="Disordered" evidence="6">
    <location>
        <begin position="487"/>
        <end position="507"/>
    </location>
</feature>
<feature type="transmembrane region" description="Helical" evidence="7">
    <location>
        <begin position="132"/>
        <end position="152"/>
    </location>
</feature>
<evidence type="ECO:0000256" key="1">
    <source>
        <dbReference type="ARBA" id="ARBA00004141"/>
    </source>
</evidence>
<protein>
    <recommendedName>
        <fullName evidence="10">Major facilitator superfamily (MFS) profile domain-containing protein</fullName>
    </recommendedName>
</protein>
<dbReference type="PANTHER" id="PTHR43791">
    <property type="entry name" value="PERMEASE-RELATED"/>
    <property type="match status" value="1"/>
</dbReference>
<evidence type="ECO:0000256" key="6">
    <source>
        <dbReference type="SAM" id="MobiDB-lite"/>
    </source>
</evidence>
<keyword evidence="3 7" id="KW-0812">Transmembrane</keyword>
<evidence type="ECO:0008006" key="10">
    <source>
        <dbReference type="Google" id="ProtNLM"/>
    </source>
</evidence>
<feature type="transmembrane region" description="Helical" evidence="7">
    <location>
        <begin position="297"/>
        <end position="316"/>
    </location>
</feature>
<keyword evidence="9" id="KW-1185">Reference proteome</keyword>
<evidence type="ECO:0000256" key="3">
    <source>
        <dbReference type="ARBA" id="ARBA00022692"/>
    </source>
</evidence>
<sequence length="507" mass="57018">MASKEQVIVAAQEADDSSGNNGSNPNQPTTYGANRNPSSDKRFFAWFDANDGPLERRTITKLDFFILSYAFIGFWVLYIDRGLLTNAYISGMREDLGLFGNELVSLSSIYSAGYCISMIPATLFLTRFPAQYVIPTTILGWGVFTILCFRAQSYGELAGYRFCIALLQGPYFCSIHYILGSWYRKDELVRRAGVFYVSSSVGTMTTGLLAARIYQSLHGALGYPGWRWMYLVASCITFPIAIWGFFSLPGTPRDGKRWFFTEEEFGIAQERMALQGRSNPKGFTLSKATLKRFLGRWHFWVLVPWNIQWLMGYLSMATGGPTLWLRAQPQYSTVQVNNFTAISPSIGIVLIMTFSWVVDKKGRNAILPVIAVACGIHFVSKFAWILYDTTSFEYKWFATAINYIEVSLSPINYSVANLACAGDAEERAFVVSSMLALSTAFNSWVSFVAFPTVQAPRFFRGYVMEAVFQITYVGWTAFIVWFSNRQDKKEAERKESDIGDAAGEKSG</sequence>
<feature type="transmembrane region" description="Helical" evidence="7">
    <location>
        <begin position="64"/>
        <end position="84"/>
    </location>
</feature>
<feature type="transmembrane region" description="Helical" evidence="7">
    <location>
        <begin position="462"/>
        <end position="482"/>
    </location>
</feature>
<evidence type="ECO:0000313" key="9">
    <source>
        <dbReference type="Proteomes" id="UP000766486"/>
    </source>
</evidence>
<feature type="transmembrane region" description="Helical" evidence="7">
    <location>
        <begin position="365"/>
        <end position="387"/>
    </location>
</feature>
<feature type="transmembrane region" description="Helical" evidence="7">
    <location>
        <begin position="158"/>
        <end position="180"/>
    </location>
</feature>
<feature type="transmembrane region" description="Helical" evidence="7">
    <location>
        <begin position="192"/>
        <end position="214"/>
    </location>
</feature>
<dbReference type="SUPFAM" id="SSF103473">
    <property type="entry name" value="MFS general substrate transporter"/>
    <property type="match status" value="1"/>
</dbReference>
<reference evidence="8 9" key="1">
    <citation type="submission" date="2019-06" db="EMBL/GenBank/DDBJ databases">
        <authorList>
            <person name="Broberg M."/>
        </authorList>
    </citation>
    <scope>NUCLEOTIDE SEQUENCE [LARGE SCALE GENOMIC DNA]</scope>
</reference>
<comment type="subcellular location">
    <subcellularLocation>
        <location evidence="1">Membrane</location>
        <topology evidence="1">Multi-pass membrane protein</topology>
    </subcellularLocation>
</comment>
<accession>A0ABY6UBF3</accession>
<feature type="transmembrane region" description="Helical" evidence="7">
    <location>
        <begin position="226"/>
        <end position="248"/>
    </location>
</feature>
<evidence type="ECO:0000256" key="7">
    <source>
        <dbReference type="SAM" id="Phobius"/>
    </source>
</evidence>
<evidence type="ECO:0000313" key="8">
    <source>
        <dbReference type="EMBL" id="VUC28424.1"/>
    </source>
</evidence>
<gene>
    <name evidence="8" type="ORF">CLO192961_LOCUS235972</name>
</gene>
<dbReference type="Pfam" id="PF07690">
    <property type="entry name" value="MFS_1"/>
    <property type="match status" value="1"/>
</dbReference>
<keyword evidence="2" id="KW-0813">Transport</keyword>
<feature type="transmembrane region" description="Helical" evidence="7">
    <location>
        <begin position="104"/>
        <end position="125"/>
    </location>
</feature>
<organism evidence="8 9">
    <name type="scientific">Bionectria ochroleuca</name>
    <name type="common">Gliocladium roseum</name>
    <dbReference type="NCBI Taxonomy" id="29856"/>
    <lineage>
        <taxon>Eukaryota</taxon>
        <taxon>Fungi</taxon>
        <taxon>Dikarya</taxon>
        <taxon>Ascomycota</taxon>
        <taxon>Pezizomycotina</taxon>
        <taxon>Sordariomycetes</taxon>
        <taxon>Hypocreomycetidae</taxon>
        <taxon>Hypocreales</taxon>
        <taxon>Bionectriaceae</taxon>
        <taxon>Clonostachys</taxon>
    </lineage>
</organism>
<proteinExistence type="predicted"/>
<feature type="compositionally biased region" description="Polar residues" evidence="6">
    <location>
        <begin position="25"/>
        <end position="36"/>
    </location>
</feature>
<feature type="transmembrane region" description="Helical" evidence="7">
    <location>
        <begin position="336"/>
        <end position="358"/>
    </location>
</feature>
<feature type="transmembrane region" description="Helical" evidence="7">
    <location>
        <begin position="428"/>
        <end position="450"/>
    </location>
</feature>
<comment type="caution">
    <text evidence="8">The sequence shown here is derived from an EMBL/GenBank/DDBJ whole genome shotgun (WGS) entry which is preliminary data.</text>
</comment>
<evidence type="ECO:0000256" key="5">
    <source>
        <dbReference type="ARBA" id="ARBA00023136"/>
    </source>
</evidence>
<evidence type="ECO:0000256" key="2">
    <source>
        <dbReference type="ARBA" id="ARBA00022448"/>
    </source>
</evidence>
<keyword evidence="5 7" id="KW-0472">Membrane</keyword>